<dbReference type="EMBL" id="BFAD01000006">
    <property type="protein sequence ID" value="GBE84338.1"/>
    <property type="molecule type" value="Genomic_DNA"/>
</dbReference>
<dbReference type="Proteomes" id="UP000287166">
    <property type="component" value="Unassembled WGS sequence"/>
</dbReference>
<evidence type="ECO:0000313" key="3">
    <source>
        <dbReference type="Proteomes" id="UP000287166"/>
    </source>
</evidence>
<organism evidence="2 3">
    <name type="scientific">Sparassis crispa</name>
    <dbReference type="NCBI Taxonomy" id="139825"/>
    <lineage>
        <taxon>Eukaryota</taxon>
        <taxon>Fungi</taxon>
        <taxon>Dikarya</taxon>
        <taxon>Basidiomycota</taxon>
        <taxon>Agaricomycotina</taxon>
        <taxon>Agaricomycetes</taxon>
        <taxon>Polyporales</taxon>
        <taxon>Sparassidaceae</taxon>
        <taxon>Sparassis</taxon>
    </lineage>
</organism>
<feature type="region of interest" description="Disordered" evidence="1">
    <location>
        <begin position="68"/>
        <end position="96"/>
    </location>
</feature>
<dbReference type="AlphaFoldDB" id="A0A401GQ45"/>
<dbReference type="RefSeq" id="XP_027615251.1">
    <property type="nucleotide sequence ID" value="XM_027759450.1"/>
</dbReference>
<keyword evidence="3" id="KW-1185">Reference proteome</keyword>
<reference evidence="2 3" key="1">
    <citation type="journal article" date="2018" name="Sci. Rep.">
        <title>Genome sequence of the cauliflower mushroom Sparassis crispa (Hanabiratake) and its association with beneficial usage.</title>
        <authorList>
            <person name="Kiyama R."/>
            <person name="Furutani Y."/>
            <person name="Kawaguchi K."/>
            <person name="Nakanishi T."/>
        </authorList>
    </citation>
    <scope>NUCLEOTIDE SEQUENCE [LARGE SCALE GENOMIC DNA]</scope>
</reference>
<protein>
    <submittedName>
        <fullName evidence="2">Uncharacterized protein</fullName>
    </submittedName>
</protein>
<evidence type="ECO:0000256" key="1">
    <source>
        <dbReference type="SAM" id="MobiDB-lite"/>
    </source>
</evidence>
<dbReference type="InParanoid" id="A0A401GQ45"/>
<accession>A0A401GQ45</accession>
<feature type="compositionally biased region" description="Polar residues" evidence="1">
    <location>
        <begin position="72"/>
        <end position="85"/>
    </location>
</feature>
<gene>
    <name evidence="2" type="ORF">SCP_0603160</name>
</gene>
<sequence length="318" mass="35706">MSRTPSANPQYAFNSVEQDWLVCQPDENVANAWFEAERIIRSDTNAWNEVQSNVDYSLRTYSARLNPAAGSSRLSPRDNIQTGASHLTEPLRPRSGEQRKIYNSFDEVNRFHTGLSADFTVPRLSRSEPARGAPLVFQRLQSELPAPGASWHQLGAHVNGAAVAQYLPNISGIPIDSVGELWQLYLSTPSSQRYHPHSAPRCRREVLKDYCTCHVQGCNKFFKGTYEDVENHLVEHGLRPGKKMSCGAVGYPAVLPSCQSEMDSRALKRHIVHTHHNSVRFVCEKPGCNYIVYSHSAGSHPCPLEKKVMSRKPDQRQL</sequence>
<name>A0A401GQ45_9APHY</name>
<evidence type="ECO:0000313" key="2">
    <source>
        <dbReference type="EMBL" id="GBE84338.1"/>
    </source>
</evidence>
<comment type="caution">
    <text evidence="2">The sequence shown here is derived from an EMBL/GenBank/DDBJ whole genome shotgun (WGS) entry which is preliminary data.</text>
</comment>
<proteinExistence type="predicted"/>
<dbReference type="GeneID" id="38781255"/>